<evidence type="ECO:0000313" key="3">
    <source>
        <dbReference type="Proteomes" id="UP000326912"/>
    </source>
</evidence>
<comment type="caution">
    <text evidence="2">The sequence shown here is derived from an EMBL/GenBank/DDBJ whole genome shotgun (WGS) entry which is preliminary data.</text>
</comment>
<dbReference type="Gene3D" id="3.90.400.10">
    <property type="entry name" value="Oligo-1,6-glucosidase, Domain 2"/>
    <property type="match status" value="1"/>
</dbReference>
<accession>A0A5J4KM28</accession>
<dbReference type="InterPro" id="IPR006047">
    <property type="entry name" value="GH13_cat_dom"/>
</dbReference>
<evidence type="ECO:0000313" key="2">
    <source>
        <dbReference type="EMBL" id="GER90778.1"/>
    </source>
</evidence>
<name>A0A5J4KM28_9CHLR</name>
<dbReference type="InterPro" id="IPR017853">
    <property type="entry name" value="GH"/>
</dbReference>
<organism evidence="2 3">
    <name type="scientific">Dictyobacter vulcani</name>
    <dbReference type="NCBI Taxonomy" id="2607529"/>
    <lineage>
        <taxon>Bacteria</taxon>
        <taxon>Bacillati</taxon>
        <taxon>Chloroflexota</taxon>
        <taxon>Ktedonobacteria</taxon>
        <taxon>Ktedonobacterales</taxon>
        <taxon>Dictyobacteraceae</taxon>
        <taxon>Dictyobacter</taxon>
    </lineage>
</organism>
<sequence length="160" mass="18246">MVGGMCYGDLFGGTLQGVRERLPLFKKLGLTYLHLMPLFETPVGNSDGGYAVSSYRRLNPKLGTVEELADLAREFQEEGISLVLDFVFNHTSDEHEWAQRAQSGDPEYERFYFLFPDRTIPDIYERTLREIFPSVRRGSFTWRETFTSGSGQPSTVFNGI</sequence>
<dbReference type="AlphaFoldDB" id="A0A5J4KM28"/>
<dbReference type="InterPro" id="IPR045857">
    <property type="entry name" value="O16G_dom_2"/>
</dbReference>
<keyword evidence="3" id="KW-1185">Reference proteome</keyword>
<dbReference type="GO" id="GO:0005975">
    <property type="term" value="P:carbohydrate metabolic process"/>
    <property type="evidence" value="ECO:0007669"/>
    <property type="project" value="InterPro"/>
</dbReference>
<dbReference type="Proteomes" id="UP000326912">
    <property type="component" value="Unassembled WGS sequence"/>
</dbReference>
<dbReference type="SUPFAM" id="SSF51445">
    <property type="entry name" value="(Trans)glycosidases"/>
    <property type="match status" value="1"/>
</dbReference>
<protein>
    <recommendedName>
        <fullName evidence="1">Glycosyl hydrolase family 13 catalytic domain-containing protein</fullName>
    </recommendedName>
</protein>
<dbReference type="EMBL" id="BKZW01000002">
    <property type="protein sequence ID" value="GER90778.1"/>
    <property type="molecule type" value="Genomic_DNA"/>
</dbReference>
<evidence type="ECO:0000259" key="1">
    <source>
        <dbReference type="Pfam" id="PF00128"/>
    </source>
</evidence>
<dbReference type="PANTHER" id="PTHR10357:SF213">
    <property type="entry name" value="ALPHA AMYLASE CATALYTIC REGION"/>
    <property type="match status" value="1"/>
</dbReference>
<feature type="domain" description="Glycosyl hydrolase family 13 catalytic" evidence="1">
    <location>
        <begin position="13"/>
        <end position="118"/>
    </location>
</feature>
<dbReference type="Pfam" id="PF00128">
    <property type="entry name" value="Alpha-amylase"/>
    <property type="match status" value="1"/>
</dbReference>
<dbReference type="PANTHER" id="PTHR10357">
    <property type="entry name" value="ALPHA-AMYLASE FAMILY MEMBER"/>
    <property type="match status" value="1"/>
</dbReference>
<proteinExistence type="predicted"/>
<reference evidence="2 3" key="1">
    <citation type="submission" date="2019-10" db="EMBL/GenBank/DDBJ databases">
        <title>Dictyobacter vulcani sp. nov., within the class Ktedonobacteria, isolated from soil of volcanic Mt. Zao.</title>
        <authorList>
            <person name="Zheng Y."/>
            <person name="Wang C.M."/>
            <person name="Sakai Y."/>
            <person name="Abe K."/>
            <person name="Yokota A."/>
            <person name="Yabe S."/>
        </authorList>
    </citation>
    <scope>NUCLEOTIDE SEQUENCE [LARGE SCALE GENOMIC DNA]</scope>
    <source>
        <strain evidence="2 3">W12</strain>
    </source>
</reference>
<dbReference type="Gene3D" id="3.20.20.80">
    <property type="entry name" value="Glycosidases"/>
    <property type="match status" value="1"/>
</dbReference>
<gene>
    <name evidence="2" type="ORF">KDW_49400</name>
</gene>